<name>A0ACC1TAX2_9APHY</name>
<reference evidence="1" key="1">
    <citation type="submission" date="2022-07" db="EMBL/GenBank/DDBJ databases">
        <title>Genome Sequence of Phlebia brevispora.</title>
        <authorList>
            <person name="Buettner E."/>
        </authorList>
    </citation>
    <scope>NUCLEOTIDE SEQUENCE</scope>
    <source>
        <strain evidence="1">MPL23</strain>
    </source>
</reference>
<dbReference type="Proteomes" id="UP001148662">
    <property type="component" value="Unassembled WGS sequence"/>
</dbReference>
<organism evidence="1 2">
    <name type="scientific">Phlebia brevispora</name>
    <dbReference type="NCBI Taxonomy" id="194682"/>
    <lineage>
        <taxon>Eukaryota</taxon>
        <taxon>Fungi</taxon>
        <taxon>Dikarya</taxon>
        <taxon>Basidiomycota</taxon>
        <taxon>Agaricomycotina</taxon>
        <taxon>Agaricomycetes</taxon>
        <taxon>Polyporales</taxon>
        <taxon>Meruliaceae</taxon>
        <taxon>Phlebia</taxon>
    </lineage>
</organism>
<accession>A0ACC1TAX2</accession>
<protein>
    <submittedName>
        <fullName evidence="1">Uncharacterized protein</fullName>
    </submittedName>
</protein>
<dbReference type="EMBL" id="JANHOG010000217">
    <property type="protein sequence ID" value="KAJ3556724.1"/>
    <property type="molecule type" value="Genomic_DNA"/>
</dbReference>
<proteinExistence type="predicted"/>
<keyword evidence="2" id="KW-1185">Reference proteome</keyword>
<evidence type="ECO:0000313" key="2">
    <source>
        <dbReference type="Proteomes" id="UP001148662"/>
    </source>
</evidence>
<evidence type="ECO:0000313" key="1">
    <source>
        <dbReference type="EMBL" id="KAJ3556724.1"/>
    </source>
</evidence>
<gene>
    <name evidence="1" type="ORF">NM688_g1870</name>
</gene>
<comment type="caution">
    <text evidence="1">The sequence shown here is derived from an EMBL/GenBank/DDBJ whole genome shotgun (WGS) entry which is preliminary data.</text>
</comment>
<sequence length="454" mass="47483">MAFTTAHLALLELLPLAVSVLAAGVLDDRDGSIQYQSHWELESQPGAYLNTTTFTTTVGDTALVPFIGTQIAAYGVIVPTTVACPVINAAFVIDGNQSAAKTFNYDLVEPVMQLNVLYYVSPALSDGNHSLLVTNGGNCFWLDSFKILGADSTDASQSSAVSQSLAVSQSPTQSSSTLSSTAPRSSSLHQFTSSTLSTSFPAPTASSASQGTITHLATDNATSRRNGVGAIVGGVVGGLVVLLIVIFTMLLYRHRRLRENVIPVGSGVLDKVEDSSIRELDAGGIIGVTPYLLPRNYNESSASVAAPEVAGPLSPSVSGAPRIPHANNKSRLRQGPSAGGCGQRPPSSVSTVARSSHDSTIAATQGAVVSSEVDNDSDETNGPHSRMPPARSAKQLRSPEAVSPPPQSSSAPHPQAGEHEDSGLRFPRGEMPTSELEEIMYRMISESPPAYTTR</sequence>